<dbReference type="AlphaFoldDB" id="A0AAU9C9H5"/>
<dbReference type="GO" id="GO:0016787">
    <property type="term" value="F:hydrolase activity"/>
    <property type="evidence" value="ECO:0007669"/>
    <property type="project" value="UniProtKB-KW"/>
</dbReference>
<evidence type="ECO:0000256" key="1">
    <source>
        <dbReference type="ARBA" id="ARBA00022801"/>
    </source>
</evidence>
<dbReference type="PANTHER" id="PTHR46118">
    <property type="entry name" value="PROTEIN ABHD11"/>
    <property type="match status" value="1"/>
</dbReference>
<keyword evidence="4" id="KW-1185">Reference proteome</keyword>
<dbReference type="PANTHER" id="PTHR46118:SF4">
    <property type="entry name" value="PROTEIN ABHD11"/>
    <property type="match status" value="1"/>
</dbReference>
<dbReference type="Proteomes" id="UP001321450">
    <property type="component" value="Chromosome"/>
</dbReference>
<dbReference type="InterPro" id="IPR000073">
    <property type="entry name" value="AB_hydrolase_1"/>
</dbReference>
<evidence type="ECO:0000313" key="3">
    <source>
        <dbReference type="EMBL" id="BCX89085.1"/>
    </source>
</evidence>
<accession>A0AAU9C9H5</accession>
<dbReference type="RefSeq" id="WP_286291363.1">
    <property type="nucleotide sequence ID" value="NZ_AP024718.1"/>
</dbReference>
<keyword evidence="1" id="KW-0378">Hydrolase</keyword>
<dbReference type="Gene3D" id="3.40.50.1820">
    <property type="entry name" value="alpha/beta hydrolase"/>
    <property type="match status" value="1"/>
</dbReference>
<protein>
    <submittedName>
        <fullName evidence="3">Esterase</fullName>
    </submittedName>
</protein>
<feature type="domain" description="AB hydrolase-1" evidence="2">
    <location>
        <begin position="21"/>
        <end position="251"/>
    </location>
</feature>
<dbReference type="EMBL" id="AP024718">
    <property type="protein sequence ID" value="BCX89085.1"/>
    <property type="molecule type" value="Genomic_DNA"/>
</dbReference>
<dbReference type="Pfam" id="PF00561">
    <property type="entry name" value="Abhydrolase_1"/>
    <property type="match status" value="1"/>
</dbReference>
<organism evidence="3 4">
    <name type="scientific">Methylomarinovum tepidoasis</name>
    <dbReference type="NCBI Taxonomy" id="2840183"/>
    <lineage>
        <taxon>Bacteria</taxon>
        <taxon>Pseudomonadati</taxon>
        <taxon>Pseudomonadota</taxon>
        <taxon>Gammaproteobacteria</taxon>
        <taxon>Methylococcales</taxon>
        <taxon>Methylothermaceae</taxon>
        <taxon>Methylomarinovum</taxon>
    </lineage>
</organism>
<gene>
    <name evidence="3" type="ORF">MIN45_P1455</name>
</gene>
<dbReference type="InterPro" id="IPR029058">
    <property type="entry name" value="AB_hydrolase_fold"/>
</dbReference>
<reference evidence="4" key="1">
    <citation type="journal article" date="2024" name="Int. J. Syst. Evol. Microbiol.">
        <title>Methylomarinovum tepidoasis sp. nov., a moderately thermophilic methanotroph of the family Methylothermaceae isolated from a deep-sea hydrothermal field.</title>
        <authorList>
            <person name="Hirayama H."/>
            <person name="Takaki Y."/>
            <person name="Abe M."/>
            <person name="Miyazaki M."/>
            <person name="Uematsu K."/>
            <person name="Matsui Y."/>
            <person name="Takai K."/>
        </authorList>
    </citation>
    <scope>NUCLEOTIDE SEQUENCE [LARGE SCALE GENOMIC DNA]</scope>
    <source>
        <strain evidence="4">IN45</strain>
    </source>
</reference>
<sequence length="265" mass="29646">MNLAELSTVALRCQHFGEAGPPLMILHGLFGAGRNWYSLARKLADECQLHVPDLRGHGESPQVRPIDYPHMAADVLALLDREGLDSVGLLGHSMGGKVAMTLALHAPERVERLIVVDIAPVQYSHNFDHVIAALRALPLERIHSRREAEAWLNQHLDNPLVCQFLLQNLVADDHRYRWRIDLDLIAEALPGIVGFPLDDQVRPFAGPTLFIAGGRSEYLKPQYHQAIRTLFPNARIQTVANAGHWVHIDEPDAFLDVVRCFLRGT</sequence>
<name>A0AAU9C9H5_9GAMM</name>
<dbReference type="PRINTS" id="PR00111">
    <property type="entry name" value="ABHYDROLASE"/>
</dbReference>
<proteinExistence type="predicted"/>
<dbReference type="SUPFAM" id="SSF53474">
    <property type="entry name" value="alpha/beta-Hydrolases"/>
    <property type="match status" value="1"/>
</dbReference>
<dbReference type="KEGG" id="meiy:MIN45_P1455"/>
<evidence type="ECO:0000313" key="4">
    <source>
        <dbReference type="Proteomes" id="UP001321450"/>
    </source>
</evidence>
<evidence type="ECO:0000259" key="2">
    <source>
        <dbReference type="Pfam" id="PF00561"/>
    </source>
</evidence>